<dbReference type="CDD" id="cd04704">
    <property type="entry name" value="PLA2_bee_venom_like"/>
    <property type="match status" value="1"/>
</dbReference>
<dbReference type="GO" id="GO:0050482">
    <property type="term" value="P:arachidonate secretion"/>
    <property type="evidence" value="ECO:0007669"/>
    <property type="project" value="InterPro"/>
</dbReference>
<dbReference type="PROSITE" id="PS00118">
    <property type="entry name" value="PA2_HIS"/>
    <property type="match status" value="1"/>
</dbReference>
<proteinExistence type="predicted"/>
<evidence type="ECO:0000256" key="1">
    <source>
        <dbReference type="ARBA" id="ARBA00001913"/>
    </source>
</evidence>
<dbReference type="Pfam" id="PF05826">
    <property type="entry name" value="Phospholip_A2_2"/>
    <property type="match status" value="1"/>
</dbReference>
<protein>
    <recommendedName>
        <fullName evidence="4">Phospholipase A2</fullName>
        <ecNumber evidence="3">3.1.1.4</ecNumber>
    </recommendedName>
    <alternativeName>
        <fullName evidence="12">Phosphatidylcholine 2-acylhydrolase</fullName>
    </alternativeName>
</protein>
<keyword evidence="9" id="KW-0442">Lipid degradation</keyword>
<comment type="cofactor">
    <cofactor evidence="1">
        <name>Ca(2+)</name>
        <dbReference type="ChEBI" id="CHEBI:29108"/>
    </cofactor>
</comment>
<evidence type="ECO:0000259" key="14">
    <source>
        <dbReference type="Pfam" id="PF05826"/>
    </source>
</evidence>
<feature type="domain" description="Phospholipase A2-like central" evidence="14">
    <location>
        <begin position="274"/>
        <end position="369"/>
    </location>
</feature>
<evidence type="ECO:0000256" key="7">
    <source>
        <dbReference type="ARBA" id="ARBA00022801"/>
    </source>
</evidence>
<dbReference type="GO" id="GO:0005576">
    <property type="term" value="C:extracellular region"/>
    <property type="evidence" value="ECO:0007669"/>
    <property type="project" value="UniProtKB-SubCell"/>
</dbReference>
<evidence type="ECO:0000256" key="12">
    <source>
        <dbReference type="ARBA" id="ARBA00029903"/>
    </source>
</evidence>
<evidence type="ECO:0000256" key="5">
    <source>
        <dbReference type="ARBA" id="ARBA00022525"/>
    </source>
</evidence>
<evidence type="ECO:0000313" key="16">
    <source>
        <dbReference type="Proteomes" id="UP000653454"/>
    </source>
</evidence>
<dbReference type="InterPro" id="IPR033113">
    <property type="entry name" value="PLA2_histidine"/>
</dbReference>
<evidence type="ECO:0000256" key="4">
    <source>
        <dbReference type="ARBA" id="ARBA00021721"/>
    </source>
</evidence>
<dbReference type="InterPro" id="IPR016090">
    <property type="entry name" value="PLA2-like_dom"/>
</dbReference>
<comment type="caution">
    <text evidence="15">The sequence shown here is derived from an EMBL/GenBank/DDBJ whole genome shotgun (WGS) entry which is preliminary data.</text>
</comment>
<name>A0A8S4G203_PLUXY</name>
<evidence type="ECO:0000256" key="10">
    <source>
        <dbReference type="ARBA" id="ARBA00023098"/>
    </source>
</evidence>
<dbReference type="AlphaFoldDB" id="A0A8S4G203"/>
<evidence type="ECO:0000256" key="13">
    <source>
        <dbReference type="SAM" id="SignalP"/>
    </source>
</evidence>
<accession>A0A8S4G203</accession>
<keyword evidence="5" id="KW-0964">Secreted</keyword>
<gene>
    <name evidence="15" type="ORF">PLXY2_LOCUS12689</name>
</gene>
<keyword evidence="11" id="KW-1015">Disulfide bond</keyword>
<dbReference type="InterPro" id="IPR036444">
    <property type="entry name" value="PLipase_A2_dom_sf"/>
</dbReference>
<keyword evidence="7" id="KW-0378">Hydrolase</keyword>
<feature type="signal peptide" evidence="13">
    <location>
        <begin position="1"/>
        <end position="38"/>
    </location>
</feature>
<comment type="subcellular location">
    <subcellularLocation>
        <location evidence="2">Secreted</location>
    </subcellularLocation>
</comment>
<dbReference type="Proteomes" id="UP000653454">
    <property type="component" value="Unassembled WGS sequence"/>
</dbReference>
<reference evidence="15" key="1">
    <citation type="submission" date="2020-11" db="EMBL/GenBank/DDBJ databases">
        <authorList>
            <person name="Whiteford S."/>
        </authorList>
    </citation>
    <scope>NUCLEOTIDE SEQUENCE</scope>
</reference>
<dbReference type="GO" id="GO:0006644">
    <property type="term" value="P:phospholipid metabolic process"/>
    <property type="evidence" value="ECO:0007669"/>
    <property type="project" value="InterPro"/>
</dbReference>
<dbReference type="PANTHER" id="PTHR12253">
    <property type="entry name" value="RH14732P"/>
    <property type="match status" value="1"/>
</dbReference>
<feature type="chain" id="PRO_5035807004" description="Phospholipase A2" evidence="13">
    <location>
        <begin position="39"/>
        <end position="401"/>
    </location>
</feature>
<dbReference type="GO" id="GO:0046872">
    <property type="term" value="F:metal ion binding"/>
    <property type="evidence" value="ECO:0007669"/>
    <property type="project" value="UniProtKB-KW"/>
</dbReference>
<keyword evidence="16" id="KW-1185">Reference proteome</keyword>
<sequence length="401" mass="46893">MELKTPKAKKKADSKVKMWGKMMRTPLFILFLLGSTSCDDKDELAEYTANKNYTITDSHRHRHRHIEAAVSLTARERNVTAREVLSDIKFLRRHLNKEIVNFVMTDSLVDGEMENRIHYNGVTAKETFVGADGAGLRLRQLTDGRHLVQIIYSQHGDIQDCEYITERKSARNFLKNLRKELKLALDEENSKILRGDTASESDEKFYRHFGNVTFRILRNGERLPPDVAGWFNYDKLKVECLKRHEELKYMLENKNKIGAQELSRSPRSIRENFILPGTKWCGAGQLAERYDELGPDRDEDRCCRAHDNCRLNIGAFRRRFGYFNMRPFTVSHCRCDRRFRACLKLADTSVSNMVGKLFFNVVQTKCFVLKPTKICTKRSWWGKCLQRGYRKQAFLRENLPY</sequence>
<dbReference type="SUPFAM" id="SSF48619">
    <property type="entry name" value="Phospholipase A2, PLA2"/>
    <property type="match status" value="1"/>
</dbReference>
<dbReference type="GO" id="GO:0016042">
    <property type="term" value="P:lipid catabolic process"/>
    <property type="evidence" value="ECO:0007669"/>
    <property type="project" value="UniProtKB-KW"/>
</dbReference>
<evidence type="ECO:0000256" key="9">
    <source>
        <dbReference type="ARBA" id="ARBA00022963"/>
    </source>
</evidence>
<evidence type="ECO:0000256" key="2">
    <source>
        <dbReference type="ARBA" id="ARBA00004613"/>
    </source>
</evidence>
<keyword evidence="10" id="KW-0443">Lipid metabolism</keyword>
<evidence type="ECO:0000313" key="15">
    <source>
        <dbReference type="EMBL" id="CAG9134456.1"/>
    </source>
</evidence>
<evidence type="ECO:0000256" key="6">
    <source>
        <dbReference type="ARBA" id="ARBA00022723"/>
    </source>
</evidence>
<organism evidence="15 16">
    <name type="scientific">Plutella xylostella</name>
    <name type="common">Diamondback moth</name>
    <name type="synonym">Plutella maculipennis</name>
    <dbReference type="NCBI Taxonomy" id="51655"/>
    <lineage>
        <taxon>Eukaryota</taxon>
        <taxon>Metazoa</taxon>
        <taxon>Ecdysozoa</taxon>
        <taxon>Arthropoda</taxon>
        <taxon>Hexapoda</taxon>
        <taxon>Insecta</taxon>
        <taxon>Pterygota</taxon>
        <taxon>Neoptera</taxon>
        <taxon>Endopterygota</taxon>
        <taxon>Lepidoptera</taxon>
        <taxon>Glossata</taxon>
        <taxon>Ditrysia</taxon>
        <taxon>Yponomeutoidea</taxon>
        <taxon>Plutellidae</taxon>
        <taxon>Plutella</taxon>
    </lineage>
</organism>
<dbReference type="FunFam" id="1.20.90.10:FF:000002">
    <property type="entry name" value="Phospholipase A2 group III"/>
    <property type="match status" value="1"/>
</dbReference>
<dbReference type="EMBL" id="CAJHNJ030000078">
    <property type="protein sequence ID" value="CAG9134456.1"/>
    <property type="molecule type" value="Genomic_DNA"/>
</dbReference>
<dbReference type="GO" id="GO:0004623">
    <property type="term" value="F:phospholipase A2 activity"/>
    <property type="evidence" value="ECO:0007669"/>
    <property type="project" value="UniProtKB-EC"/>
</dbReference>
<keyword evidence="8" id="KW-0106">Calcium</keyword>
<keyword evidence="6" id="KW-0479">Metal-binding</keyword>
<dbReference type="EC" id="3.1.1.4" evidence="3"/>
<keyword evidence="13" id="KW-0732">Signal</keyword>
<dbReference type="Gene3D" id="1.20.90.10">
    <property type="entry name" value="Phospholipase A2 domain"/>
    <property type="match status" value="1"/>
</dbReference>
<evidence type="ECO:0000256" key="3">
    <source>
        <dbReference type="ARBA" id="ARBA00013278"/>
    </source>
</evidence>
<evidence type="ECO:0000256" key="11">
    <source>
        <dbReference type="ARBA" id="ARBA00023157"/>
    </source>
</evidence>
<evidence type="ECO:0000256" key="8">
    <source>
        <dbReference type="ARBA" id="ARBA00022837"/>
    </source>
</evidence>